<dbReference type="InterPro" id="IPR044060">
    <property type="entry name" value="Bacterial_rp_domain"/>
</dbReference>
<sequence length="167" mass="18344">TEVTLNAIPNPGYEFAFWSGSISGADPRIALTMNSSKQANAHFKENKEGSEQENEVPLELVVSLGVGSEPRHDNIFRQDETMTITAHTNGETDNITCTLDDPLRGEVPIEMTWASSSYEGELDLGDLLTGSYLLRVEASKVIIIIAEIASTVSFRFMPFHPRPAFSP</sequence>
<dbReference type="AlphaFoldDB" id="X1PZS8"/>
<feature type="domain" description="Bacterial repeat" evidence="1">
    <location>
        <begin position="1"/>
        <end position="46"/>
    </location>
</feature>
<dbReference type="Pfam" id="PF18998">
    <property type="entry name" value="Flg_new_2"/>
    <property type="match status" value="1"/>
</dbReference>
<evidence type="ECO:0000259" key="1">
    <source>
        <dbReference type="Pfam" id="PF18998"/>
    </source>
</evidence>
<reference evidence="2" key="1">
    <citation type="journal article" date="2014" name="Front. Microbiol.">
        <title>High frequency of phylogenetically diverse reductive dehalogenase-homologous genes in deep subseafloor sedimentary metagenomes.</title>
        <authorList>
            <person name="Kawai M."/>
            <person name="Futagami T."/>
            <person name="Toyoda A."/>
            <person name="Takaki Y."/>
            <person name="Nishi S."/>
            <person name="Hori S."/>
            <person name="Arai W."/>
            <person name="Tsubouchi T."/>
            <person name="Morono Y."/>
            <person name="Uchiyama I."/>
            <person name="Ito T."/>
            <person name="Fujiyama A."/>
            <person name="Inagaki F."/>
            <person name="Takami H."/>
        </authorList>
    </citation>
    <scope>NUCLEOTIDE SEQUENCE</scope>
    <source>
        <strain evidence="2">Expedition CK06-06</strain>
    </source>
</reference>
<organism evidence="2">
    <name type="scientific">marine sediment metagenome</name>
    <dbReference type="NCBI Taxonomy" id="412755"/>
    <lineage>
        <taxon>unclassified sequences</taxon>
        <taxon>metagenomes</taxon>
        <taxon>ecological metagenomes</taxon>
    </lineage>
</organism>
<name>X1PZS8_9ZZZZ</name>
<proteinExistence type="predicted"/>
<comment type="caution">
    <text evidence="2">The sequence shown here is derived from an EMBL/GenBank/DDBJ whole genome shotgun (WGS) entry which is preliminary data.</text>
</comment>
<evidence type="ECO:0000313" key="2">
    <source>
        <dbReference type="EMBL" id="GAI47996.1"/>
    </source>
</evidence>
<dbReference type="EMBL" id="BARV01038463">
    <property type="protein sequence ID" value="GAI47996.1"/>
    <property type="molecule type" value="Genomic_DNA"/>
</dbReference>
<accession>X1PZS8</accession>
<protein>
    <recommendedName>
        <fullName evidence="1">Bacterial repeat domain-containing protein</fullName>
    </recommendedName>
</protein>
<feature type="non-terminal residue" evidence="2">
    <location>
        <position position="1"/>
    </location>
</feature>
<gene>
    <name evidence="2" type="ORF">S06H3_59250</name>
</gene>